<dbReference type="GO" id="GO:0008168">
    <property type="term" value="F:methyltransferase activity"/>
    <property type="evidence" value="ECO:0007669"/>
    <property type="project" value="UniProtKB-KW"/>
</dbReference>
<dbReference type="Pfam" id="PF02574">
    <property type="entry name" value="S-methyl_trans"/>
    <property type="match status" value="1"/>
</dbReference>
<dbReference type="GO" id="GO:0032259">
    <property type="term" value="P:methylation"/>
    <property type="evidence" value="ECO:0007669"/>
    <property type="project" value="UniProtKB-KW"/>
</dbReference>
<protein>
    <recommendedName>
        <fullName evidence="3">Hcy-binding domain-containing protein</fullName>
    </recommendedName>
</protein>
<proteinExistence type="predicted"/>
<sequence>MEPTGKFLEPQGEFTEAEFEDAYAEQAKGLTEGKADFLLIETQHDLREALCALRGARKVSELPAFVTITFNKGSRGFFTLMGNSVTQCIEELEKENVPVIGTNCTLDSSEMVEVVKIFRENTFLPLIAQANAGKPALSIDGNVAYSQGLEGYVRYIPEMIKNGANIIGGCCGTNPNYIKTMAEIIKKKSK</sequence>
<dbReference type="Gene3D" id="3.20.20.330">
    <property type="entry name" value="Homocysteine-binding-like domain"/>
    <property type="match status" value="1"/>
</dbReference>
<dbReference type="EMBL" id="BARU01006121">
    <property type="protein sequence ID" value="GAH45286.1"/>
    <property type="molecule type" value="Genomic_DNA"/>
</dbReference>
<accession>X1FHZ6</accession>
<dbReference type="PROSITE" id="PS50970">
    <property type="entry name" value="HCY"/>
    <property type="match status" value="1"/>
</dbReference>
<keyword evidence="2" id="KW-0808">Transferase</keyword>
<evidence type="ECO:0000313" key="4">
    <source>
        <dbReference type="EMBL" id="GAH45286.1"/>
    </source>
</evidence>
<dbReference type="AlphaFoldDB" id="X1FHZ6"/>
<dbReference type="InterPro" id="IPR036589">
    <property type="entry name" value="HCY_dom_sf"/>
</dbReference>
<dbReference type="PANTHER" id="PTHR11103:SF18">
    <property type="entry name" value="SLR1189 PROTEIN"/>
    <property type="match status" value="1"/>
</dbReference>
<evidence type="ECO:0000256" key="2">
    <source>
        <dbReference type="ARBA" id="ARBA00022679"/>
    </source>
</evidence>
<keyword evidence="1" id="KW-0489">Methyltransferase</keyword>
<name>X1FHZ6_9ZZZZ</name>
<evidence type="ECO:0000259" key="3">
    <source>
        <dbReference type="PROSITE" id="PS50970"/>
    </source>
</evidence>
<dbReference type="PANTHER" id="PTHR11103">
    <property type="entry name" value="SLR1189 PROTEIN"/>
    <property type="match status" value="1"/>
</dbReference>
<reference evidence="4" key="1">
    <citation type="journal article" date="2014" name="Front. Microbiol.">
        <title>High frequency of phylogenetically diverse reductive dehalogenase-homologous genes in deep subseafloor sedimentary metagenomes.</title>
        <authorList>
            <person name="Kawai M."/>
            <person name="Futagami T."/>
            <person name="Toyoda A."/>
            <person name="Takaki Y."/>
            <person name="Nishi S."/>
            <person name="Hori S."/>
            <person name="Arai W."/>
            <person name="Tsubouchi T."/>
            <person name="Morono Y."/>
            <person name="Uchiyama I."/>
            <person name="Ito T."/>
            <person name="Fujiyama A."/>
            <person name="Inagaki F."/>
            <person name="Takami H."/>
        </authorList>
    </citation>
    <scope>NUCLEOTIDE SEQUENCE</scope>
    <source>
        <strain evidence="4">Expedition CK06-06</strain>
    </source>
</reference>
<dbReference type="InterPro" id="IPR003726">
    <property type="entry name" value="HCY_dom"/>
</dbReference>
<gene>
    <name evidence="4" type="ORF">S03H2_12020</name>
</gene>
<comment type="caution">
    <text evidence="4">The sequence shown here is derived from an EMBL/GenBank/DDBJ whole genome shotgun (WGS) entry which is preliminary data.</text>
</comment>
<organism evidence="4">
    <name type="scientific">marine sediment metagenome</name>
    <dbReference type="NCBI Taxonomy" id="412755"/>
    <lineage>
        <taxon>unclassified sequences</taxon>
        <taxon>metagenomes</taxon>
        <taxon>ecological metagenomes</taxon>
    </lineage>
</organism>
<feature type="domain" description="Hcy-binding" evidence="3">
    <location>
        <begin position="1"/>
        <end position="185"/>
    </location>
</feature>
<dbReference type="SUPFAM" id="SSF82282">
    <property type="entry name" value="Homocysteine S-methyltransferase"/>
    <property type="match status" value="1"/>
</dbReference>
<evidence type="ECO:0000256" key="1">
    <source>
        <dbReference type="ARBA" id="ARBA00022603"/>
    </source>
</evidence>